<protein>
    <submittedName>
        <fullName evidence="1">Uncharacterized protein</fullName>
    </submittedName>
</protein>
<dbReference type="Proteomes" id="UP000183567">
    <property type="component" value="Unassembled WGS sequence"/>
</dbReference>
<evidence type="ECO:0000313" key="1">
    <source>
        <dbReference type="EMBL" id="OJA14010.1"/>
    </source>
</evidence>
<dbReference type="OrthoDB" id="2423195at2759"/>
<gene>
    <name evidence="1" type="ORF">AZE42_13080</name>
</gene>
<feature type="non-terminal residue" evidence="1">
    <location>
        <position position="270"/>
    </location>
</feature>
<evidence type="ECO:0000313" key="2">
    <source>
        <dbReference type="Proteomes" id="UP000183567"/>
    </source>
</evidence>
<dbReference type="AlphaFoldDB" id="A0A1J8QWY2"/>
<accession>A0A1J8QWY2</accession>
<comment type="caution">
    <text evidence="1">The sequence shown here is derived from an EMBL/GenBank/DDBJ whole genome shotgun (WGS) entry which is preliminary data.</text>
</comment>
<keyword evidence="2" id="KW-1185">Reference proteome</keyword>
<dbReference type="EMBL" id="LVVM01003941">
    <property type="protein sequence ID" value="OJA14010.1"/>
    <property type="molecule type" value="Genomic_DNA"/>
</dbReference>
<sequence>MQSPLLIKSPLLVKSPLLPHPSQPVQMQGVYIQPSMDVPTIAPYSMTSFTSMPSSIDTIQASANFPLEDTCLLHTHASYSKQPIPELVKNDHGNWTLTLNVPIPEDMVHPTLTSFSYTIKYSTANHHWASVVQSHILLAVRGSEAIPEGISADSGESYRGGITVAQQTFGGTPIMRLSSVLGIKESDAQGQWNHFIDSQQIPFNVRIVESSCLYLQLQVSEYPTAVMLRALSVDVSATWLDDQEGRRLIQELNEAEMRADDAEAQAAAEE</sequence>
<name>A0A1J8QWY2_9AGAM</name>
<reference evidence="1 2" key="1">
    <citation type="submission" date="2016-03" db="EMBL/GenBank/DDBJ databases">
        <title>Comparative genomics of the ectomycorrhizal sister species Rhizopogon vinicolor and Rhizopogon vesiculosus (Basidiomycota: Boletales) reveals a divergence of the mating type B locus.</title>
        <authorList>
            <person name="Mujic A.B."/>
            <person name="Kuo A."/>
            <person name="Tritt A."/>
            <person name="Lipzen A."/>
            <person name="Chen C."/>
            <person name="Johnson J."/>
            <person name="Sharma A."/>
            <person name="Barry K."/>
            <person name="Grigoriev I.V."/>
            <person name="Spatafora J.W."/>
        </authorList>
    </citation>
    <scope>NUCLEOTIDE SEQUENCE [LARGE SCALE GENOMIC DNA]</scope>
    <source>
        <strain evidence="1 2">AM-OR11-056</strain>
    </source>
</reference>
<organism evidence="1 2">
    <name type="scientific">Rhizopogon vesiculosus</name>
    <dbReference type="NCBI Taxonomy" id="180088"/>
    <lineage>
        <taxon>Eukaryota</taxon>
        <taxon>Fungi</taxon>
        <taxon>Dikarya</taxon>
        <taxon>Basidiomycota</taxon>
        <taxon>Agaricomycotina</taxon>
        <taxon>Agaricomycetes</taxon>
        <taxon>Agaricomycetidae</taxon>
        <taxon>Boletales</taxon>
        <taxon>Suillineae</taxon>
        <taxon>Rhizopogonaceae</taxon>
        <taxon>Rhizopogon</taxon>
    </lineage>
</organism>
<proteinExistence type="predicted"/>